<keyword evidence="2" id="KW-1185">Reference proteome</keyword>
<gene>
    <name evidence="1" type="ORF">ACFO5R_15180</name>
</gene>
<dbReference type="AlphaFoldDB" id="A0ABD5PRP9"/>
<evidence type="ECO:0000313" key="1">
    <source>
        <dbReference type="EMBL" id="MFC4543272.1"/>
    </source>
</evidence>
<name>A0ABD5PRP9_9EURY</name>
<organism evidence="1 2">
    <name type="scientific">Halosolutus amylolyticus</name>
    <dbReference type="NCBI Taxonomy" id="2932267"/>
    <lineage>
        <taxon>Archaea</taxon>
        <taxon>Methanobacteriati</taxon>
        <taxon>Methanobacteriota</taxon>
        <taxon>Stenosarchaea group</taxon>
        <taxon>Halobacteria</taxon>
        <taxon>Halobacteriales</taxon>
        <taxon>Natrialbaceae</taxon>
        <taxon>Halosolutus</taxon>
    </lineage>
</organism>
<dbReference type="InterPro" id="IPR002591">
    <property type="entry name" value="Phosphodiest/P_Trfase"/>
</dbReference>
<evidence type="ECO:0000313" key="2">
    <source>
        <dbReference type="Proteomes" id="UP001595898"/>
    </source>
</evidence>
<dbReference type="SUPFAM" id="SSF53649">
    <property type="entry name" value="Alkaline phosphatase-like"/>
    <property type="match status" value="1"/>
</dbReference>
<dbReference type="InterPro" id="IPR017850">
    <property type="entry name" value="Alkaline_phosphatase_core_sf"/>
</dbReference>
<dbReference type="Gene3D" id="3.40.720.10">
    <property type="entry name" value="Alkaline Phosphatase, subunit A"/>
    <property type="match status" value="1"/>
</dbReference>
<dbReference type="RefSeq" id="WP_250140050.1">
    <property type="nucleotide sequence ID" value="NZ_JALIQP010000002.1"/>
</dbReference>
<protein>
    <submittedName>
        <fullName evidence="1">Alkaline phosphatase family protein</fullName>
    </submittedName>
</protein>
<accession>A0ABD5PRP9</accession>
<comment type="caution">
    <text evidence="1">The sequence shown here is derived from an EMBL/GenBank/DDBJ whole genome shotgun (WGS) entry which is preliminary data.</text>
</comment>
<dbReference type="Proteomes" id="UP001595898">
    <property type="component" value="Unassembled WGS sequence"/>
</dbReference>
<reference evidence="1 2" key="1">
    <citation type="journal article" date="2019" name="Int. J. Syst. Evol. Microbiol.">
        <title>The Global Catalogue of Microorganisms (GCM) 10K type strain sequencing project: providing services to taxonomists for standard genome sequencing and annotation.</title>
        <authorList>
            <consortium name="The Broad Institute Genomics Platform"/>
            <consortium name="The Broad Institute Genome Sequencing Center for Infectious Disease"/>
            <person name="Wu L."/>
            <person name="Ma J."/>
        </authorList>
    </citation>
    <scope>NUCLEOTIDE SEQUENCE [LARGE SCALE GENOMIC DNA]</scope>
    <source>
        <strain evidence="1 2">WLHS5</strain>
    </source>
</reference>
<sequence length="301" mass="33515">MTVVVLALDALDAGLVEYFDATEFELESSKQIQTFAHSKDNPYTPEVWATVATGLGPDEHGITGSGTSEWNNSIFEFASRFTGRLDESTRGTLGRFVREKTGEREQIGETDVESIFDRDGAVVHNWPGVHDGSDLQRAWDLMNAVAEGKPKHEFEQELLGLAAQQFGWVREMLHHNVALAGVHIHTLDAAGHAYAEDEESLQRIYQRVAGFVDELVQILNPDDNLLLLSDHGMCTSFYRPTDRDGSPGSHSWRAYASSTTTDVPADVFDVVDWIDEHVKNGTIADEQIDIDEEHLKNLGYI</sequence>
<proteinExistence type="predicted"/>
<dbReference type="EMBL" id="JBHSFA010000007">
    <property type="protein sequence ID" value="MFC4543272.1"/>
    <property type="molecule type" value="Genomic_DNA"/>
</dbReference>
<dbReference type="Pfam" id="PF01663">
    <property type="entry name" value="Phosphodiest"/>
    <property type="match status" value="1"/>
</dbReference>